<dbReference type="Gene3D" id="1.20.120.1770">
    <property type="match status" value="1"/>
</dbReference>
<dbReference type="PANTHER" id="PTHR47797:SF3">
    <property type="entry name" value="CYTOCHROME B561 DOMAIN-CONTAINING PROTEIN"/>
    <property type="match status" value="1"/>
</dbReference>
<feature type="transmembrane region" description="Helical" evidence="7">
    <location>
        <begin position="294"/>
        <end position="318"/>
    </location>
</feature>
<keyword evidence="2" id="KW-0813">Transport</keyword>
<reference evidence="9" key="1">
    <citation type="submission" date="2023-06" db="EMBL/GenBank/DDBJ databases">
        <title>Genome-scale phylogeny and comparative genomics of the fungal order Sordariales.</title>
        <authorList>
            <consortium name="Lawrence Berkeley National Laboratory"/>
            <person name="Hensen N."/>
            <person name="Bonometti L."/>
            <person name="Westerberg I."/>
            <person name="Brannstrom I.O."/>
            <person name="Guillou S."/>
            <person name="Cros-Aarteil S."/>
            <person name="Calhoun S."/>
            <person name="Haridas S."/>
            <person name="Kuo A."/>
            <person name="Mondo S."/>
            <person name="Pangilinan J."/>
            <person name="Riley R."/>
            <person name="Labutti K."/>
            <person name="Andreopoulos B."/>
            <person name="Lipzen A."/>
            <person name="Chen C."/>
            <person name="Yanf M."/>
            <person name="Daum C."/>
            <person name="Ng V."/>
            <person name="Clum A."/>
            <person name="Steindorff A."/>
            <person name="Ohm R."/>
            <person name="Martin F."/>
            <person name="Silar P."/>
            <person name="Natvig D."/>
            <person name="Lalanne C."/>
            <person name="Gautier V."/>
            <person name="Ament-Velasquez S.L."/>
            <person name="Kruys A."/>
            <person name="Hutchinson M.I."/>
            <person name="Powell A.J."/>
            <person name="Barry K."/>
            <person name="Miller A.N."/>
            <person name="Grigoriev I.V."/>
            <person name="Debuchy R."/>
            <person name="Gladieux P."/>
            <person name="Thoren M.H."/>
            <person name="Johannesson H."/>
        </authorList>
    </citation>
    <scope>NUCLEOTIDE SEQUENCE</scope>
    <source>
        <strain evidence="9">CBS 606.72</strain>
    </source>
</reference>
<evidence type="ECO:0000256" key="4">
    <source>
        <dbReference type="ARBA" id="ARBA00022982"/>
    </source>
</evidence>
<feature type="transmembrane region" description="Helical" evidence="7">
    <location>
        <begin position="405"/>
        <end position="425"/>
    </location>
</feature>
<dbReference type="Gene3D" id="2.60.40.1210">
    <property type="entry name" value="Cellobiose dehydrogenase, cytochrome domain"/>
    <property type="match status" value="1"/>
</dbReference>
<dbReference type="EMBL" id="JAULSU010000004">
    <property type="protein sequence ID" value="KAK0620908.1"/>
    <property type="molecule type" value="Genomic_DNA"/>
</dbReference>
<feature type="domain" description="Cytochrome b561" evidence="8">
    <location>
        <begin position="298"/>
        <end position="422"/>
    </location>
</feature>
<dbReference type="SMART" id="SM00665">
    <property type="entry name" value="B561"/>
    <property type="match status" value="1"/>
</dbReference>
<organism evidence="9 10">
    <name type="scientific">Immersiella caudata</name>
    <dbReference type="NCBI Taxonomy" id="314043"/>
    <lineage>
        <taxon>Eukaryota</taxon>
        <taxon>Fungi</taxon>
        <taxon>Dikarya</taxon>
        <taxon>Ascomycota</taxon>
        <taxon>Pezizomycotina</taxon>
        <taxon>Sordariomycetes</taxon>
        <taxon>Sordariomycetidae</taxon>
        <taxon>Sordariales</taxon>
        <taxon>Lasiosphaeriaceae</taxon>
        <taxon>Immersiella</taxon>
    </lineage>
</organism>
<evidence type="ECO:0000256" key="3">
    <source>
        <dbReference type="ARBA" id="ARBA00022692"/>
    </source>
</evidence>
<proteinExistence type="predicted"/>
<evidence type="ECO:0000313" key="10">
    <source>
        <dbReference type="Proteomes" id="UP001175000"/>
    </source>
</evidence>
<keyword evidence="6 7" id="KW-0472">Membrane</keyword>
<feature type="transmembrane region" description="Helical" evidence="7">
    <location>
        <begin position="330"/>
        <end position="354"/>
    </location>
</feature>
<keyword evidence="5 7" id="KW-1133">Transmembrane helix</keyword>
<accession>A0AA39WSQ5</accession>
<evidence type="ECO:0000256" key="6">
    <source>
        <dbReference type="ARBA" id="ARBA00023136"/>
    </source>
</evidence>
<dbReference type="GO" id="GO:0016020">
    <property type="term" value="C:membrane"/>
    <property type="evidence" value="ECO:0007669"/>
    <property type="project" value="UniProtKB-SubCell"/>
</dbReference>
<evidence type="ECO:0000256" key="7">
    <source>
        <dbReference type="SAM" id="Phobius"/>
    </source>
</evidence>
<gene>
    <name evidence="9" type="ORF">B0T14DRAFT_604408</name>
</gene>
<evidence type="ECO:0000256" key="1">
    <source>
        <dbReference type="ARBA" id="ARBA00004370"/>
    </source>
</evidence>
<name>A0AA39WSQ5_9PEZI</name>
<protein>
    <recommendedName>
        <fullName evidence="8">Cytochrome b561 domain-containing protein</fullName>
    </recommendedName>
</protein>
<dbReference type="InterPro" id="IPR006593">
    <property type="entry name" value="Cyt_b561/ferric_Rdtase_TM"/>
</dbReference>
<dbReference type="PANTHER" id="PTHR47797">
    <property type="entry name" value="DEHYDROGENASE, PUTATIVE (AFU_ORTHOLOGUE AFUA_8G05805)-RELATED"/>
    <property type="match status" value="1"/>
</dbReference>
<dbReference type="InterPro" id="IPR015920">
    <property type="entry name" value="Cellobiose_DH-like_cyt"/>
</dbReference>
<evidence type="ECO:0000313" key="9">
    <source>
        <dbReference type="EMBL" id="KAK0620908.1"/>
    </source>
</evidence>
<sequence length="488" mass="53173">MPNWSLYSCQGIQGRNMMWIFAFFLSFFSSLPLQVPANILRRPNLFIPIVSKQLFRVCAMAKCTTMFYATRAILVALCGASFCAAAVQYCHEDTRIPVRFCMATETTFNSSSSKTDLLLTFGYQRSDYGGWSAVGIGSEMRGAIAFIGYMEHSSGDYGRPIVSIRRGRGHWEPRPSPKTLPQVDTISAALNTSGWFEASVVCYGCSGWEALDTTSSAQPWIWSTNTLQPFKDADAGTPLAGHTYFGHFDMDMTGAVGKAGASSSPVISGWGTIGEAVPAGSDLASKHKTQPYQWLFRLHGTFTSLAFTILYPCGALAIRSKSKGAFRSHVTAQLLATSLIAVGVSVALYCLAAQGSIGDYLSRPHVIVGISLVLLILLQILLGHRHHQAFIASRKASMATKGHTTVGYTIILGGCLNTWLGFNLAGLTRSITVFCLLLSLWDMSVIFVLLYKSHLGRKGPQEGTRDIGYEDSVPFLRLDNKQDTLGDE</sequence>
<evidence type="ECO:0000256" key="2">
    <source>
        <dbReference type="ARBA" id="ARBA00022448"/>
    </source>
</evidence>
<dbReference type="AlphaFoldDB" id="A0AA39WSQ5"/>
<keyword evidence="10" id="KW-1185">Reference proteome</keyword>
<feature type="transmembrane region" description="Helical" evidence="7">
    <location>
        <begin position="366"/>
        <end position="384"/>
    </location>
</feature>
<evidence type="ECO:0000259" key="8">
    <source>
        <dbReference type="SMART" id="SM00665"/>
    </source>
</evidence>
<dbReference type="Proteomes" id="UP001175000">
    <property type="component" value="Unassembled WGS sequence"/>
</dbReference>
<evidence type="ECO:0000256" key="5">
    <source>
        <dbReference type="ARBA" id="ARBA00022989"/>
    </source>
</evidence>
<keyword evidence="4" id="KW-0249">Electron transport</keyword>
<dbReference type="CDD" id="cd09630">
    <property type="entry name" value="CDH_like_cytochrome"/>
    <property type="match status" value="1"/>
</dbReference>
<comment type="subcellular location">
    <subcellularLocation>
        <location evidence="1">Membrane</location>
    </subcellularLocation>
</comment>
<dbReference type="Pfam" id="PF16010">
    <property type="entry name" value="CDH-cyt"/>
    <property type="match status" value="1"/>
</dbReference>
<feature type="transmembrane region" description="Helical" evidence="7">
    <location>
        <begin position="431"/>
        <end position="451"/>
    </location>
</feature>
<dbReference type="SUPFAM" id="SSF49344">
    <property type="entry name" value="CBD9-like"/>
    <property type="match status" value="1"/>
</dbReference>
<comment type="caution">
    <text evidence="9">The sequence shown here is derived from an EMBL/GenBank/DDBJ whole genome shotgun (WGS) entry which is preliminary data.</text>
</comment>
<keyword evidence="3 7" id="KW-0812">Transmembrane</keyword>